<dbReference type="HOGENOM" id="CLU_103320_1_0_5"/>
<dbReference type="InterPro" id="IPR021959">
    <property type="entry name" value="DUF3576"/>
</dbReference>
<protein>
    <recommendedName>
        <fullName evidence="3">DUF3576 domain-containing protein</fullName>
    </recommendedName>
</protein>
<proteinExistence type="predicted"/>
<evidence type="ECO:0000313" key="1">
    <source>
        <dbReference type="EMBL" id="AIK96973.1"/>
    </source>
</evidence>
<dbReference type="Pfam" id="PF12100">
    <property type="entry name" value="DUF3576"/>
    <property type="match status" value="1"/>
</dbReference>
<keyword evidence="2" id="KW-1185">Reference proteome</keyword>
<accession>A0A077AZ96</accession>
<dbReference type="Proteomes" id="UP000028926">
    <property type="component" value="Chromosome"/>
</dbReference>
<dbReference type="eggNOG" id="ENOG50315UG">
    <property type="taxonomic scope" value="Bacteria"/>
</dbReference>
<organism evidence="1 2">
    <name type="scientific">Candidatus Odyssella acanthamoebae</name>
    <dbReference type="NCBI Taxonomy" id="91604"/>
    <lineage>
        <taxon>Bacteria</taxon>
        <taxon>Pseudomonadati</taxon>
        <taxon>Pseudomonadota</taxon>
        <taxon>Alphaproteobacteria</taxon>
        <taxon>Holosporales</taxon>
        <taxon>Candidatus Paracaedibacteraceae</taxon>
        <taxon>Candidatus Odyssella</taxon>
    </lineage>
</organism>
<name>A0A077AZ96_9PROT</name>
<dbReference type="AlphaFoldDB" id="A0A077AZ96"/>
<dbReference type="KEGG" id="paca:ID47_09895"/>
<dbReference type="EMBL" id="CP008941">
    <property type="protein sequence ID" value="AIK96973.1"/>
    <property type="molecule type" value="Genomic_DNA"/>
</dbReference>
<dbReference type="STRING" id="91604.ID47_09895"/>
<reference evidence="1 2" key="1">
    <citation type="submission" date="2014-07" db="EMBL/GenBank/DDBJ databases">
        <title>Comparative genomic insights into amoeba endosymbionts belonging to the families of Holosporaceae and Candidatus Midichloriaceae within Rickettsiales.</title>
        <authorList>
            <person name="Wang Z."/>
            <person name="Wu M."/>
        </authorList>
    </citation>
    <scope>NUCLEOTIDE SEQUENCE [LARGE SCALE GENOMIC DNA]</scope>
    <source>
        <strain evidence="1">PRA3</strain>
    </source>
</reference>
<sequence length="176" mass="19053">MGSLTVNHILLSVVCGAALLSGCSGDYTPKEGQEAPIGRDDARKRGYGTLFGDDVLLFGATKKYDPSQGSASRVNHHLWQASLDVLSFMPLASSDAAGGVIVTDWYSTPEKPNERIKVTVKITDRVLRSDALHVTINKQIKKAGDWVAMTADPKIARDMEDLILTKARDLKVKAGK</sequence>
<gene>
    <name evidence="1" type="ORF">ID47_09895</name>
</gene>
<evidence type="ECO:0008006" key="3">
    <source>
        <dbReference type="Google" id="ProtNLM"/>
    </source>
</evidence>
<evidence type="ECO:0000313" key="2">
    <source>
        <dbReference type="Proteomes" id="UP000028926"/>
    </source>
</evidence>